<dbReference type="EMBL" id="BLRV01000113">
    <property type="protein sequence ID" value="GFP21826.1"/>
    <property type="molecule type" value="Genomic_DNA"/>
</dbReference>
<comment type="caution">
    <text evidence="1">The sequence shown here is derived from an EMBL/GenBank/DDBJ whole genome shotgun (WGS) entry which is preliminary data.</text>
</comment>
<feature type="non-terminal residue" evidence="1">
    <location>
        <position position="65"/>
    </location>
</feature>
<name>A0A6V8NTM0_9ACTN</name>
<dbReference type="Proteomes" id="UP000580051">
    <property type="component" value="Unassembled WGS sequence"/>
</dbReference>
<evidence type="ECO:0000313" key="1">
    <source>
        <dbReference type="EMBL" id="GFP21826.1"/>
    </source>
</evidence>
<reference evidence="1 2" key="1">
    <citation type="journal article" date="2020" name="Front. Microbiol.">
        <title>Single-cell genomics of novel Actinobacteria with the Wood-Ljungdahl pathway discovered in a serpentinizing system.</title>
        <authorList>
            <person name="Merino N."/>
            <person name="Kawai M."/>
            <person name="Boyd E.S."/>
            <person name="Colman D.R."/>
            <person name="McGlynn S.E."/>
            <person name="Nealson K.H."/>
            <person name="Kurokawa K."/>
            <person name="Hongoh Y."/>
        </authorList>
    </citation>
    <scope>NUCLEOTIDE SEQUENCE [LARGE SCALE GENOMIC DNA]</scope>
    <source>
        <strain evidence="1 2">S06</strain>
    </source>
</reference>
<proteinExistence type="predicted"/>
<dbReference type="AlphaFoldDB" id="A0A6V8NTM0"/>
<dbReference type="RefSeq" id="WP_176226918.1">
    <property type="nucleotide sequence ID" value="NZ_BLRV01000113.1"/>
</dbReference>
<protein>
    <submittedName>
        <fullName evidence="1">Uncharacterized protein</fullName>
    </submittedName>
</protein>
<organism evidence="1 2">
    <name type="scientific">Candidatus Hakubella thermalkaliphila</name>
    <dbReference type="NCBI Taxonomy" id="2754717"/>
    <lineage>
        <taxon>Bacteria</taxon>
        <taxon>Bacillati</taxon>
        <taxon>Actinomycetota</taxon>
        <taxon>Actinomycetota incertae sedis</taxon>
        <taxon>Candidatus Hakubellales</taxon>
        <taxon>Candidatus Hakubellaceae</taxon>
        <taxon>Candidatus Hakubella</taxon>
    </lineage>
</organism>
<accession>A0A6V8NTM0</accession>
<gene>
    <name evidence="1" type="ORF">HKBW3S06_01053</name>
</gene>
<sequence length="65" mass="7572">MKKKFIEKDDPLKRIDAVLSDQIKEASCHISPQIEQSFWNDRISVDKVYSRAILFSSAMNDIELE</sequence>
<evidence type="ECO:0000313" key="2">
    <source>
        <dbReference type="Proteomes" id="UP000580051"/>
    </source>
</evidence>